<accession>D1CDF1</accession>
<dbReference type="HOGENOM" id="CLU_068045_2_1_0"/>
<dbReference type="Proteomes" id="UP000000323">
    <property type="component" value="Chromosome 1"/>
</dbReference>
<dbReference type="EMBL" id="CP001825">
    <property type="protein sequence ID" value="ACZ40957.1"/>
    <property type="molecule type" value="Genomic_DNA"/>
</dbReference>
<dbReference type="Pfam" id="PF19842">
    <property type="entry name" value="YqeC"/>
    <property type="match status" value="1"/>
</dbReference>
<evidence type="ECO:0000313" key="1">
    <source>
        <dbReference type="EMBL" id="ACZ40957.1"/>
    </source>
</evidence>
<gene>
    <name evidence="1" type="ordered locus">Tter_0034</name>
</gene>
<dbReference type="eggNOG" id="COG1192">
    <property type="taxonomic scope" value="Bacteria"/>
</dbReference>
<evidence type="ECO:0000313" key="2">
    <source>
        <dbReference type="Proteomes" id="UP000000323"/>
    </source>
</evidence>
<reference evidence="2" key="1">
    <citation type="journal article" date="2010" name="Stand. Genomic Sci.">
        <title>Complete genome sequence of 'Thermobaculum terrenum' type strain (YNP1).</title>
        <authorList>
            <person name="Kiss H."/>
            <person name="Cleland D."/>
            <person name="Lapidus A."/>
            <person name="Lucas S."/>
            <person name="Glavina Del Rio T."/>
            <person name="Nolan M."/>
            <person name="Tice H."/>
            <person name="Han C."/>
            <person name="Goodwin L."/>
            <person name="Pitluck S."/>
            <person name="Liolios K."/>
            <person name="Ivanova N."/>
            <person name="Mavromatis K."/>
            <person name="Ovchinnikova G."/>
            <person name="Pati A."/>
            <person name="Chen A."/>
            <person name="Palaniappan K."/>
            <person name="Land M."/>
            <person name="Hauser L."/>
            <person name="Chang Y."/>
            <person name="Jeffries C."/>
            <person name="Lu M."/>
            <person name="Brettin T."/>
            <person name="Detter J."/>
            <person name="Goker M."/>
            <person name="Tindall B."/>
            <person name="Beck B."/>
            <person name="McDermott T."/>
            <person name="Woyke T."/>
            <person name="Bristow J."/>
            <person name="Eisen J."/>
            <person name="Markowitz V."/>
            <person name="Hugenholtz P."/>
            <person name="Kyrpides N."/>
            <person name="Klenk H."/>
            <person name="Cheng J."/>
        </authorList>
    </citation>
    <scope>NUCLEOTIDE SEQUENCE [LARGE SCALE GENOMIC DNA]</scope>
    <source>
        <strain evidence="2">ATCC BAA-798 / YNP1</strain>
    </source>
</reference>
<dbReference type="KEGG" id="ttr:Tter_0034"/>
<dbReference type="InterPro" id="IPR017587">
    <property type="entry name" value="YqeC"/>
</dbReference>
<keyword evidence="2" id="KW-1185">Reference proteome</keyword>
<name>D1CDF1_THET1</name>
<protein>
    <recommendedName>
        <fullName evidence="3">Selenium-dependent hydroxylase accessory protein YqeC</fullName>
    </recommendedName>
</protein>
<dbReference type="STRING" id="525904.Tter_0034"/>
<dbReference type="NCBIfam" id="TIGR03172">
    <property type="entry name" value="selenium cofactor biosynthesis protein YqeC"/>
    <property type="match status" value="1"/>
</dbReference>
<organism evidence="1 2">
    <name type="scientific">Thermobaculum terrenum (strain ATCC BAA-798 / CCMEE 7001 / YNP1)</name>
    <dbReference type="NCBI Taxonomy" id="525904"/>
    <lineage>
        <taxon>Bacteria</taxon>
        <taxon>Bacillati</taxon>
        <taxon>Chloroflexota</taxon>
        <taxon>Chloroflexia</taxon>
        <taxon>Candidatus Thermobaculales</taxon>
        <taxon>Candidatus Thermobaculaceae</taxon>
        <taxon>Thermobaculum</taxon>
    </lineage>
</organism>
<sequence length="272" mass="29965">MESKYNFYHNKDTRTISKMPYKMISNNLSSYLEIGPSSFVSLVGAGGKTTTMFRLAHELSDRGLRVITTTTTAIQMPSKNQTPLVLTREEIEQKADYLSEALEKYRHVTIVGTIARKDKLLGVDFDFLQRVKDIADSVIAEADGARHKLIKAPAEHEPAVPPYTTHFVAIASLKALGMPLSEACHRPEEGQKLACMDPSLPLTVEAFAKILGSPLGILKGKPEVIRSYLLLTALSQDNKLEAEEIARRVVSTNRNGFDLIIGVDKEGGLVVL</sequence>
<dbReference type="AlphaFoldDB" id="D1CDF1"/>
<evidence type="ECO:0008006" key="3">
    <source>
        <dbReference type="Google" id="ProtNLM"/>
    </source>
</evidence>
<proteinExistence type="predicted"/>